<keyword evidence="3" id="KW-1185">Reference proteome</keyword>
<reference evidence="4" key="1">
    <citation type="submission" date="2017-02" db="UniProtKB">
        <authorList>
            <consortium name="WormBaseParasite"/>
        </authorList>
    </citation>
    <scope>IDENTIFICATION</scope>
</reference>
<dbReference type="OrthoDB" id="5915751at2759"/>
<gene>
    <name evidence="2" type="ORF">HPLM_LOCUS4624</name>
</gene>
<feature type="compositionally biased region" description="Low complexity" evidence="1">
    <location>
        <begin position="817"/>
        <end position="828"/>
    </location>
</feature>
<dbReference type="Proteomes" id="UP000268014">
    <property type="component" value="Unassembled WGS sequence"/>
</dbReference>
<feature type="compositionally biased region" description="Basic and acidic residues" evidence="1">
    <location>
        <begin position="781"/>
        <end position="808"/>
    </location>
</feature>
<dbReference type="WBParaSite" id="HPLM_0000463201-mRNA-1">
    <property type="protein sequence ID" value="HPLM_0000463201-mRNA-1"/>
    <property type="gene ID" value="HPLM_0000463201"/>
</dbReference>
<name>A0A0N4W442_HAEPC</name>
<dbReference type="EMBL" id="UZAF01016231">
    <property type="protein sequence ID" value="VDO23656.1"/>
    <property type="molecule type" value="Genomic_DNA"/>
</dbReference>
<sequence>MDEGKIVLVGNESDVLHCGYSHAISDAGKRYPSAVHYTHSMILSQLGVDENVILELLCTSSCDVPLKARQLLLENMPAGHDMNSLASYLQSSKQAYSMQGLRLRVDQDKLFEKALMNTKDALLIVCDPRDKELGIGMDENQFVEWMAREKADSQMVEFWMKNEAAKPPALGGNQMGFFLMWLRFEVREKRKAAMLNRQPTEIEGLSTDNDDNPIKIKVNDQIISLQGIFRPLSNYYPLPFEMKGERYRSVEHYAYEKLFIALKLDDKCIEKVQTTVLPVDVATMARRYFKKQEASCFRAKIFELFYACHPLRFLTKMAKMDRWRQSAMKHKIAQNEYLQQLLLSTGDALLIDCCEGDPMWTCASSEREMQRLLTKPYVGPADLIKWMRNKDDKTPKTLSHLVGNKTGLLLMELRVKLASQTESRIPLISHFNTASLSSIVSTNVICFTAESVFHPLYPAEIQVVEGQPLFASPAHFVASQAVKYLGFNAEDTEYVMDTESSLECWERLHETIEAKGRGLEREQSWWMERRQKAIKDALTMLFEQHPPLLRALLDTGDAMLVYCARFCSMETELSIGMRESDLRAWLYTVDISSKQLLELCTRPMAFRPSYLGGNRLGLILMELRREFVLRGAFPATLPELPISVDVILGTDSPTESLMISEPFDILNPDNYTALWINPLFILAKEKKDADLMNIASWVKIPPRLITIDDARISEMVEELLKTNGKGSIDLRTIPPEDMRAVYMKLTGMLRSTLNEVDTYYNEMQTLSVEVNRMQVIRRGLEDTHEREKRPERAAGGRDRFPERIRDRSPIPSLLGMSVVPPSSQPQSSNQRRERDYKIPSRRRSPFGDDRRRRDVGTFMCLLYQNSIVIKSNMDRRPRSPPHRNHDVRTPPRRKPATPPPQPKPPKQPRPVDRELSDGEILSSDED</sequence>
<dbReference type="InterPro" id="IPR012816">
    <property type="entry name" value="NADAR"/>
</dbReference>
<evidence type="ECO:0000313" key="4">
    <source>
        <dbReference type="WBParaSite" id="HPLM_0000463201-mRNA-1"/>
    </source>
</evidence>
<dbReference type="Gene3D" id="1.10.357.40">
    <property type="entry name" value="YbiA-like"/>
    <property type="match status" value="3"/>
</dbReference>
<proteinExistence type="predicted"/>
<evidence type="ECO:0000313" key="2">
    <source>
        <dbReference type="EMBL" id="VDO23656.1"/>
    </source>
</evidence>
<dbReference type="SUPFAM" id="SSF143990">
    <property type="entry name" value="YbiA-like"/>
    <property type="match status" value="3"/>
</dbReference>
<organism evidence="4">
    <name type="scientific">Haemonchus placei</name>
    <name type="common">Barber's pole worm</name>
    <dbReference type="NCBI Taxonomy" id="6290"/>
    <lineage>
        <taxon>Eukaryota</taxon>
        <taxon>Metazoa</taxon>
        <taxon>Ecdysozoa</taxon>
        <taxon>Nematoda</taxon>
        <taxon>Chromadorea</taxon>
        <taxon>Rhabditida</taxon>
        <taxon>Rhabditina</taxon>
        <taxon>Rhabditomorpha</taxon>
        <taxon>Strongyloidea</taxon>
        <taxon>Trichostrongylidae</taxon>
        <taxon>Haemonchus</taxon>
    </lineage>
</organism>
<feature type="region of interest" description="Disordered" evidence="1">
    <location>
        <begin position="870"/>
        <end position="926"/>
    </location>
</feature>
<feature type="region of interest" description="Disordered" evidence="1">
    <location>
        <begin position="781"/>
        <end position="851"/>
    </location>
</feature>
<evidence type="ECO:0000256" key="1">
    <source>
        <dbReference type="SAM" id="MobiDB-lite"/>
    </source>
</evidence>
<feature type="compositionally biased region" description="Pro residues" evidence="1">
    <location>
        <begin position="896"/>
        <end position="908"/>
    </location>
</feature>
<dbReference type="CDD" id="cd15457">
    <property type="entry name" value="NADAR"/>
    <property type="match status" value="2"/>
</dbReference>
<dbReference type="AlphaFoldDB" id="A0A0N4W442"/>
<protein>
    <submittedName>
        <fullName evidence="4">NADAR domain-containing protein</fullName>
    </submittedName>
</protein>
<reference evidence="2 3" key="2">
    <citation type="submission" date="2018-11" db="EMBL/GenBank/DDBJ databases">
        <authorList>
            <consortium name="Pathogen Informatics"/>
        </authorList>
    </citation>
    <scope>NUCLEOTIDE SEQUENCE [LARGE SCALE GENOMIC DNA]</scope>
    <source>
        <strain evidence="2 3">MHpl1</strain>
    </source>
</reference>
<accession>A0A0N4W442</accession>
<dbReference type="InterPro" id="IPR037238">
    <property type="entry name" value="YbiA-like_sf"/>
</dbReference>
<feature type="compositionally biased region" description="Basic and acidic residues" evidence="1">
    <location>
        <begin position="872"/>
        <end position="889"/>
    </location>
</feature>
<evidence type="ECO:0000313" key="3">
    <source>
        <dbReference type="Proteomes" id="UP000268014"/>
    </source>
</evidence>
<dbReference type="OMA" id="EMKGERY"/>
<dbReference type="STRING" id="6290.A0A0N4W442"/>